<protein>
    <submittedName>
        <fullName evidence="1">Uncharacterized protein</fullName>
    </submittedName>
</protein>
<reference evidence="2" key="1">
    <citation type="submission" date="2019-11" db="EMBL/GenBank/DDBJ databases">
        <title>Genome sequence of Heliorestis convoluta strain HH, an alkaliphilic and minimalistic phototrophic bacterium from a soda lake in Egypt.</title>
        <authorList>
            <person name="Dewey E.D."/>
            <person name="Stokes L.M."/>
            <person name="Burchell B.M."/>
            <person name="Shaffer K.N."/>
            <person name="Huntington A.M."/>
            <person name="Baker J.M."/>
            <person name="Nadendla S."/>
            <person name="Giglio M.G."/>
            <person name="Touchman J.W."/>
            <person name="Blankenship R.E."/>
            <person name="Madigan M.T."/>
            <person name="Sattley W.M."/>
        </authorList>
    </citation>
    <scope>NUCLEOTIDE SEQUENCE [LARGE SCALE GENOMIC DNA]</scope>
    <source>
        <strain evidence="2">HH</strain>
    </source>
</reference>
<accession>A0A5Q2N015</accession>
<dbReference type="Proteomes" id="UP000366051">
    <property type="component" value="Chromosome"/>
</dbReference>
<sequence length="46" mass="5155">MYQRKGTYTRAAIGQSVRYCQFMQLEQAGSSVVKKGPKPICLGPYN</sequence>
<dbReference type="AlphaFoldDB" id="A0A5Q2N015"/>
<name>A0A5Q2N015_9FIRM</name>
<evidence type="ECO:0000313" key="2">
    <source>
        <dbReference type="Proteomes" id="UP000366051"/>
    </source>
</evidence>
<organism evidence="1 2">
    <name type="scientific">Heliorestis convoluta</name>
    <dbReference type="NCBI Taxonomy" id="356322"/>
    <lineage>
        <taxon>Bacteria</taxon>
        <taxon>Bacillati</taxon>
        <taxon>Bacillota</taxon>
        <taxon>Clostridia</taxon>
        <taxon>Eubacteriales</taxon>
        <taxon>Heliobacteriaceae</taxon>
        <taxon>Heliorestis</taxon>
    </lineage>
</organism>
<gene>
    <name evidence="1" type="ORF">FTV88_0373</name>
</gene>
<dbReference type="KEGG" id="hcv:FTV88_0373"/>
<evidence type="ECO:0000313" key="1">
    <source>
        <dbReference type="EMBL" id="QGG46552.1"/>
    </source>
</evidence>
<proteinExistence type="predicted"/>
<keyword evidence="2" id="KW-1185">Reference proteome</keyword>
<dbReference type="EMBL" id="CP045875">
    <property type="protein sequence ID" value="QGG46552.1"/>
    <property type="molecule type" value="Genomic_DNA"/>
</dbReference>